<proteinExistence type="inferred from homology"/>
<dbReference type="Proteomes" id="UP000050454">
    <property type="component" value="Unassembled WGS sequence"/>
</dbReference>
<dbReference type="InterPro" id="IPR036388">
    <property type="entry name" value="WH-like_DNA-bd_sf"/>
</dbReference>
<dbReference type="GO" id="GO:0003677">
    <property type="term" value="F:DNA binding"/>
    <property type="evidence" value="ECO:0007669"/>
    <property type="project" value="UniProtKB-KW"/>
</dbReference>
<dbReference type="SUPFAM" id="SSF46785">
    <property type="entry name" value="Winged helix' DNA-binding domain"/>
    <property type="match status" value="1"/>
</dbReference>
<evidence type="ECO:0000313" key="7">
    <source>
        <dbReference type="EMBL" id="KPM47110.1"/>
    </source>
</evidence>
<dbReference type="Pfam" id="PF03466">
    <property type="entry name" value="LysR_substrate"/>
    <property type="match status" value="1"/>
</dbReference>
<evidence type="ECO:0000256" key="4">
    <source>
        <dbReference type="ARBA" id="ARBA00023159"/>
    </source>
</evidence>
<dbReference type="RefSeq" id="WP_055149662.1">
    <property type="nucleotide sequence ID" value="NZ_JXSZ01000012.1"/>
</dbReference>
<comment type="caution">
    <text evidence="7">The sequence shown here is derived from an EMBL/GenBank/DDBJ whole genome shotgun (WGS) entry which is preliminary data.</text>
</comment>
<dbReference type="STRING" id="1605367.AFM12_14905"/>
<dbReference type="InterPro" id="IPR000847">
    <property type="entry name" value="LysR_HTH_N"/>
</dbReference>
<dbReference type="CDD" id="cd08411">
    <property type="entry name" value="PBP2_OxyR"/>
    <property type="match status" value="1"/>
</dbReference>
<organism evidence="7 8">
    <name type="scientific">Jiulongibacter sediminis</name>
    <dbReference type="NCBI Taxonomy" id="1605367"/>
    <lineage>
        <taxon>Bacteria</taxon>
        <taxon>Pseudomonadati</taxon>
        <taxon>Bacteroidota</taxon>
        <taxon>Cytophagia</taxon>
        <taxon>Cytophagales</taxon>
        <taxon>Leadbetterellaceae</taxon>
        <taxon>Jiulongibacter</taxon>
    </lineage>
</organism>
<dbReference type="SUPFAM" id="SSF53850">
    <property type="entry name" value="Periplasmic binding protein-like II"/>
    <property type="match status" value="1"/>
</dbReference>
<dbReference type="PANTHER" id="PTHR30346:SF26">
    <property type="entry name" value="HYDROGEN PEROXIDE-INDUCIBLE GENES ACTIVATOR"/>
    <property type="match status" value="1"/>
</dbReference>
<feature type="domain" description="HTH lysR-type" evidence="6">
    <location>
        <begin position="1"/>
        <end position="58"/>
    </location>
</feature>
<accession>A0A0P7BPA8</accession>
<keyword evidence="2" id="KW-0805">Transcription regulation</keyword>
<evidence type="ECO:0000256" key="1">
    <source>
        <dbReference type="ARBA" id="ARBA00009437"/>
    </source>
</evidence>
<dbReference type="GO" id="GO:0032993">
    <property type="term" value="C:protein-DNA complex"/>
    <property type="evidence" value="ECO:0007669"/>
    <property type="project" value="TreeGrafter"/>
</dbReference>
<dbReference type="EMBL" id="LGTQ01000012">
    <property type="protein sequence ID" value="KPM47110.1"/>
    <property type="molecule type" value="Genomic_DNA"/>
</dbReference>
<evidence type="ECO:0000259" key="6">
    <source>
        <dbReference type="PROSITE" id="PS50931"/>
    </source>
</evidence>
<gene>
    <name evidence="7" type="ORF">AFM12_14905</name>
</gene>
<evidence type="ECO:0000256" key="3">
    <source>
        <dbReference type="ARBA" id="ARBA00023125"/>
    </source>
</evidence>
<dbReference type="OrthoDB" id="9803735at2"/>
<dbReference type="Gene3D" id="1.10.10.10">
    <property type="entry name" value="Winged helix-like DNA-binding domain superfamily/Winged helix DNA-binding domain"/>
    <property type="match status" value="1"/>
</dbReference>
<keyword evidence="4" id="KW-0010">Activator</keyword>
<keyword evidence="5" id="KW-0804">Transcription</keyword>
<comment type="similarity">
    <text evidence="1">Belongs to the LysR transcriptional regulatory family.</text>
</comment>
<dbReference type="Pfam" id="PF00126">
    <property type="entry name" value="HTH_1"/>
    <property type="match status" value="1"/>
</dbReference>
<dbReference type="InterPro" id="IPR036390">
    <property type="entry name" value="WH_DNA-bd_sf"/>
</dbReference>
<dbReference type="PATRIC" id="fig|1605367.3.peg.399"/>
<dbReference type="FunFam" id="1.10.10.10:FF:000001">
    <property type="entry name" value="LysR family transcriptional regulator"/>
    <property type="match status" value="1"/>
</dbReference>
<dbReference type="GO" id="GO:0003700">
    <property type="term" value="F:DNA-binding transcription factor activity"/>
    <property type="evidence" value="ECO:0007669"/>
    <property type="project" value="InterPro"/>
</dbReference>
<dbReference type="Gene3D" id="3.40.190.10">
    <property type="entry name" value="Periplasmic binding protein-like II"/>
    <property type="match status" value="2"/>
</dbReference>
<keyword evidence="8" id="KW-1185">Reference proteome</keyword>
<evidence type="ECO:0000313" key="8">
    <source>
        <dbReference type="Proteomes" id="UP000050454"/>
    </source>
</evidence>
<dbReference type="PROSITE" id="PS50931">
    <property type="entry name" value="HTH_LYSR"/>
    <property type="match status" value="1"/>
</dbReference>
<reference evidence="7 8" key="1">
    <citation type="submission" date="2015-07" db="EMBL/GenBank/DDBJ databases">
        <title>The draft genome sequence of Leadbetterella sp. JN14-9.</title>
        <authorList>
            <person name="Liu Y."/>
            <person name="Du J."/>
            <person name="Shao Z."/>
        </authorList>
    </citation>
    <scope>NUCLEOTIDE SEQUENCE [LARGE SCALE GENOMIC DNA]</scope>
    <source>
        <strain evidence="7 8">JN14-9</strain>
    </source>
</reference>
<dbReference type="AlphaFoldDB" id="A0A0P7BPA8"/>
<keyword evidence="3" id="KW-0238">DNA-binding</keyword>
<name>A0A0P7BPA8_9BACT</name>
<dbReference type="InterPro" id="IPR005119">
    <property type="entry name" value="LysR_subst-bd"/>
</dbReference>
<sequence length="310" mass="35396">MTISQIQYLIAVAKHKNFSKAAAECFISQPALSMQIKQLEDELGGKLFDRSKNPLTLTPMGEKAVNQAEITYYEFKKLSRLAEDNQEPSGEITLGIIPTLAPYLLPIFIKEYTNKYPGVKLNIRELTTAEIIEEITNYNLDAALLATPLHHQELIEIPLFYERMLAYVSPESSLYQKEYAIASDIEPNELWLLEEGHCLRSQILKLCELRNQSEMSSNITFKAGSVETLMRLVDNYQGITIVPELATVHLNEISKAKLRNFLKPEPTREISLIHHQYCSKQSIINSLEESIRGQIPDKFLQENKRVIEVL</sequence>
<dbReference type="PRINTS" id="PR00039">
    <property type="entry name" value="HTHLYSR"/>
</dbReference>
<evidence type="ECO:0000256" key="2">
    <source>
        <dbReference type="ARBA" id="ARBA00023015"/>
    </source>
</evidence>
<dbReference type="PANTHER" id="PTHR30346">
    <property type="entry name" value="TRANSCRIPTIONAL DUAL REGULATOR HCAR-RELATED"/>
    <property type="match status" value="1"/>
</dbReference>
<protein>
    <recommendedName>
        <fullName evidence="6">HTH lysR-type domain-containing protein</fullName>
    </recommendedName>
</protein>
<evidence type="ECO:0000256" key="5">
    <source>
        <dbReference type="ARBA" id="ARBA00023163"/>
    </source>
</evidence>